<dbReference type="KEGG" id="vg:54991734"/>
<evidence type="ECO:0000256" key="1">
    <source>
        <dbReference type="SAM" id="MobiDB-lite"/>
    </source>
</evidence>
<feature type="region of interest" description="Disordered" evidence="1">
    <location>
        <begin position="239"/>
        <end position="263"/>
    </location>
</feature>
<evidence type="ECO:0000313" key="3">
    <source>
        <dbReference type="Proteomes" id="UP000246930"/>
    </source>
</evidence>
<proteinExistence type="predicted"/>
<dbReference type="Proteomes" id="UP000246930">
    <property type="component" value="Segment"/>
</dbReference>
<keyword evidence="3" id="KW-1185">Reference proteome</keyword>
<evidence type="ECO:0000313" key="2">
    <source>
        <dbReference type="EMBL" id="AWH15410.1"/>
    </source>
</evidence>
<name>A0A2S1PFS5_9CAUD</name>
<reference evidence="2" key="1">
    <citation type="submission" date="2018-03" db="EMBL/GenBank/DDBJ databases">
        <title>Complete genome sequences of new Aeromonas and Pseudomonas phages promising in phage therapy dedicated to aquaculture.</title>
        <authorList>
            <person name="Kolsut J."/>
            <person name="Wojcik E."/>
            <person name="Wojtasik A."/>
            <person name="Dastych J."/>
        </authorList>
    </citation>
    <scope>NUCLEOTIDE SEQUENCE [LARGE SCALE GENOMIC DNA]</scope>
</reference>
<dbReference type="EMBL" id="MH179473">
    <property type="protein sequence ID" value="AWH15410.1"/>
    <property type="molecule type" value="Genomic_DNA"/>
</dbReference>
<organism evidence="2 3">
    <name type="scientific">Aeromonas phage 25AhydR2PP</name>
    <dbReference type="NCBI Taxonomy" id="2163976"/>
    <lineage>
        <taxon>Viruses</taxon>
        <taxon>Duplodnaviria</taxon>
        <taxon>Heunggongvirae</taxon>
        <taxon>Uroviricota</taxon>
        <taxon>Caudoviricetes</taxon>
        <taxon>Autographivirales</taxon>
        <taxon>Autonotataviridae</taxon>
        <taxon>Aerosvirus</taxon>
        <taxon>Aerosvirus av25AhydR2PP</taxon>
    </lineage>
</organism>
<dbReference type="RefSeq" id="YP_009801223.1">
    <property type="nucleotide sequence ID" value="NC_047966.1"/>
</dbReference>
<sequence>MIFRNMRMKYYEAAGDDGASGGGNGPAAEVVADVVEQPADKSNAITEQVKENTLPASAHPMDQYVEQYAEDKPALSLALGFLKDAGINPSDPAFQMAEVDGDFTLLEALLAQKGLPGSDKMLGILKGEVEAYKTAVAESQAKTEEQVAGILGDAQEEILEWARSNATEDEKEAINSMMDAGGVYAAAAAIMLRENFNATVQPTKPAKSATVNPTTPAGSVPLTASEYAAQVQALAKKFNGDPRGTPEYKALTAKRQQARARGI</sequence>
<protein>
    <submittedName>
        <fullName evidence="2">Scaffolding protein</fullName>
    </submittedName>
</protein>
<dbReference type="GeneID" id="54991734"/>
<accession>A0A2S1PFS5</accession>